<organism evidence="2 3">
    <name type="scientific">Cercophora scortea</name>
    <dbReference type="NCBI Taxonomy" id="314031"/>
    <lineage>
        <taxon>Eukaryota</taxon>
        <taxon>Fungi</taxon>
        <taxon>Dikarya</taxon>
        <taxon>Ascomycota</taxon>
        <taxon>Pezizomycotina</taxon>
        <taxon>Sordariomycetes</taxon>
        <taxon>Sordariomycetidae</taxon>
        <taxon>Sordariales</taxon>
        <taxon>Lasiosphaeriaceae</taxon>
        <taxon>Cercophora</taxon>
    </lineage>
</organism>
<protein>
    <submittedName>
        <fullName evidence="2">Uncharacterized protein</fullName>
    </submittedName>
</protein>
<dbReference type="AlphaFoldDB" id="A0AAE0ILG2"/>
<dbReference type="Proteomes" id="UP001286456">
    <property type="component" value="Unassembled WGS sequence"/>
</dbReference>
<evidence type="ECO:0000313" key="2">
    <source>
        <dbReference type="EMBL" id="KAK3326952.1"/>
    </source>
</evidence>
<dbReference type="EMBL" id="JAUEPO010000003">
    <property type="protein sequence ID" value="KAK3326952.1"/>
    <property type="molecule type" value="Genomic_DNA"/>
</dbReference>
<reference evidence="2" key="2">
    <citation type="submission" date="2023-06" db="EMBL/GenBank/DDBJ databases">
        <authorList>
            <consortium name="Lawrence Berkeley National Laboratory"/>
            <person name="Haridas S."/>
            <person name="Hensen N."/>
            <person name="Bonometti L."/>
            <person name="Westerberg I."/>
            <person name="Brannstrom I.O."/>
            <person name="Guillou S."/>
            <person name="Cros-Aarteil S."/>
            <person name="Calhoun S."/>
            <person name="Kuo A."/>
            <person name="Mondo S."/>
            <person name="Pangilinan J."/>
            <person name="Riley R."/>
            <person name="Labutti K."/>
            <person name="Andreopoulos B."/>
            <person name="Lipzen A."/>
            <person name="Chen C."/>
            <person name="Yanf M."/>
            <person name="Daum C."/>
            <person name="Ng V."/>
            <person name="Clum A."/>
            <person name="Steindorff A."/>
            <person name="Ohm R."/>
            <person name="Martin F."/>
            <person name="Silar P."/>
            <person name="Natvig D."/>
            <person name="Lalanne C."/>
            <person name="Gautier V."/>
            <person name="Ament-Velasquez S.L."/>
            <person name="Kruys A."/>
            <person name="Hutchinson M.I."/>
            <person name="Powell A.J."/>
            <person name="Barry K."/>
            <person name="Miller A.N."/>
            <person name="Grigoriev I.V."/>
            <person name="Debuchy R."/>
            <person name="Gladieux P."/>
            <person name="Thoren M.H."/>
            <person name="Johannesson H."/>
        </authorList>
    </citation>
    <scope>NUCLEOTIDE SEQUENCE</scope>
    <source>
        <strain evidence="2">SMH4131-1</strain>
    </source>
</reference>
<keyword evidence="1" id="KW-0812">Transmembrane</keyword>
<reference evidence="2" key="1">
    <citation type="journal article" date="2023" name="Mol. Phylogenet. Evol.">
        <title>Genome-scale phylogeny and comparative genomics of the fungal order Sordariales.</title>
        <authorList>
            <person name="Hensen N."/>
            <person name="Bonometti L."/>
            <person name="Westerberg I."/>
            <person name="Brannstrom I.O."/>
            <person name="Guillou S."/>
            <person name="Cros-Aarteil S."/>
            <person name="Calhoun S."/>
            <person name="Haridas S."/>
            <person name="Kuo A."/>
            <person name="Mondo S."/>
            <person name="Pangilinan J."/>
            <person name="Riley R."/>
            <person name="LaButti K."/>
            <person name="Andreopoulos B."/>
            <person name="Lipzen A."/>
            <person name="Chen C."/>
            <person name="Yan M."/>
            <person name="Daum C."/>
            <person name="Ng V."/>
            <person name="Clum A."/>
            <person name="Steindorff A."/>
            <person name="Ohm R.A."/>
            <person name="Martin F."/>
            <person name="Silar P."/>
            <person name="Natvig D.O."/>
            <person name="Lalanne C."/>
            <person name="Gautier V."/>
            <person name="Ament-Velasquez S.L."/>
            <person name="Kruys A."/>
            <person name="Hutchinson M.I."/>
            <person name="Powell A.J."/>
            <person name="Barry K."/>
            <person name="Miller A.N."/>
            <person name="Grigoriev I.V."/>
            <person name="Debuchy R."/>
            <person name="Gladieux P."/>
            <person name="Hiltunen Thoren M."/>
            <person name="Johannesson H."/>
        </authorList>
    </citation>
    <scope>NUCLEOTIDE SEQUENCE</scope>
    <source>
        <strain evidence="2">SMH4131-1</strain>
    </source>
</reference>
<keyword evidence="1" id="KW-1133">Transmembrane helix</keyword>
<gene>
    <name evidence="2" type="ORF">B0T19DRAFT_420435</name>
</gene>
<evidence type="ECO:0000313" key="3">
    <source>
        <dbReference type="Proteomes" id="UP001286456"/>
    </source>
</evidence>
<sequence>MLVPSPGPWMVWSAGLRVLLCLLKIGVSCWPIVWSCHSAYTQGRNCTNGFVLHGRNKRMFGTSKRKIWMPTLSVVFYRAAATVASD</sequence>
<proteinExistence type="predicted"/>
<feature type="transmembrane region" description="Helical" evidence="1">
    <location>
        <begin position="12"/>
        <end position="34"/>
    </location>
</feature>
<name>A0AAE0ILG2_9PEZI</name>
<keyword evidence="3" id="KW-1185">Reference proteome</keyword>
<accession>A0AAE0ILG2</accession>
<keyword evidence="1" id="KW-0472">Membrane</keyword>
<comment type="caution">
    <text evidence="2">The sequence shown here is derived from an EMBL/GenBank/DDBJ whole genome shotgun (WGS) entry which is preliminary data.</text>
</comment>
<evidence type="ECO:0000256" key="1">
    <source>
        <dbReference type="SAM" id="Phobius"/>
    </source>
</evidence>